<evidence type="ECO:0000256" key="5">
    <source>
        <dbReference type="ARBA" id="ARBA00022927"/>
    </source>
</evidence>
<dbReference type="NCBIfam" id="TIGR01129">
    <property type="entry name" value="secD"/>
    <property type="match status" value="1"/>
</dbReference>
<name>A0A2P5SXK4_9GAMM</name>
<evidence type="ECO:0000256" key="9">
    <source>
        <dbReference type="ARBA" id="ARBA00060774"/>
    </source>
</evidence>
<feature type="domain" description="SecDF P1 head subdomain" evidence="15">
    <location>
        <begin position="305"/>
        <end position="428"/>
    </location>
</feature>
<dbReference type="EMBL" id="PDKS01000005">
    <property type="protein sequence ID" value="PPI87030.1"/>
    <property type="molecule type" value="Genomic_DNA"/>
</dbReference>
<dbReference type="InterPro" id="IPR048631">
    <property type="entry name" value="SecD_1st"/>
</dbReference>
<keyword evidence="8 11" id="KW-0472">Membrane</keyword>
<gene>
    <name evidence="11 16" type="primary">secD</name>
    <name evidence="16" type="ORF">CRV11_03225</name>
</gene>
<dbReference type="InterPro" id="IPR048634">
    <property type="entry name" value="SecD_SecF_C"/>
</dbReference>
<keyword evidence="4 11" id="KW-0812">Transmembrane</keyword>
<reference evidence="16 17" key="1">
    <citation type="journal article" date="2018" name="Genome Biol. Evol.">
        <title>Cladogenesis and Genomic Streamlining in Extracellular Endosymbionts of Tropical Stink Bugs.</title>
        <authorList>
            <person name="Otero-Bravo A."/>
            <person name="Goffredi S."/>
            <person name="Sabree Z.L."/>
        </authorList>
    </citation>
    <scope>NUCLEOTIDE SEQUENCE [LARGE SCALE GENOMIC DNA]</scope>
    <source>
        <strain evidence="16 17">SoET</strain>
    </source>
</reference>
<dbReference type="HAMAP" id="MF_01463_B">
    <property type="entry name" value="SecD_B"/>
    <property type="match status" value="1"/>
</dbReference>
<keyword evidence="6 11" id="KW-1133">Transmembrane helix</keyword>
<dbReference type="InterPro" id="IPR022813">
    <property type="entry name" value="SecD/SecF_arch_bac"/>
</dbReference>
<evidence type="ECO:0000256" key="8">
    <source>
        <dbReference type="ARBA" id="ARBA00023136"/>
    </source>
</evidence>
<comment type="function">
    <text evidence="11">Part of the Sec protein translocase complex. Interacts with the SecYEG preprotein conducting channel. SecDF uses the proton motive force (PMF) to complete protein translocation after the ATP-dependent function of SecA.</text>
</comment>
<evidence type="ECO:0000259" key="13">
    <source>
        <dbReference type="Pfam" id="PF13721"/>
    </source>
</evidence>
<dbReference type="GO" id="GO:0015450">
    <property type="term" value="F:protein-transporting ATPase activity"/>
    <property type="evidence" value="ECO:0007669"/>
    <property type="project" value="InterPro"/>
</dbReference>
<dbReference type="InterPro" id="IPR054384">
    <property type="entry name" value="SecDF_P1_head"/>
</dbReference>
<evidence type="ECO:0000259" key="14">
    <source>
        <dbReference type="Pfam" id="PF21760"/>
    </source>
</evidence>
<dbReference type="SUPFAM" id="SSF82866">
    <property type="entry name" value="Multidrug efflux transporter AcrB transmembrane domain"/>
    <property type="match status" value="1"/>
</dbReference>
<organism evidence="16 17">
    <name type="scientific">Candidatus Pantoea edessiphila</name>
    <dbReference type="NCBI Taxonomy" id="2044610"/>
    <lineage>
        <taxon>Bacteria</taxon>
        <taxon>Pseudomonadati</taxon>
        <taxon>Pseudomonadota</taxon>
        <taxon>Gammaproteobacteria</taxon>
        <taxon>Enterobacterales</taxon>
        <taxon>Erwiniaceae</taxon>
        <taxon>Pantoea</taxon>
    </lineage>
</organism>
<dbReference type="PANTHER" id="PTHR30081:SF1">
    <property type="entry name" value="PROTEIN TRANSLOCASE SUBUNIT SECD"/>
    <property type="match status" value="1"/>
</dbReference>
<dbReference type="Gene3D" id="3.30.1360.200">
    <property type="match status" value="1"/>
</dbReference>
<comment type="similarity">
    <text evidence="9 11">Belongs to the SecD/SecF family. SecD subfamily.</text>
</comment>
<dbReference type="InterPro" id="IPR027398">
    <property type="entry name" value="SecD-TM"/>
</dbReference>
<dbReference type="Proteomes" id="UP000296034">
    <property type="component" value="Unassembled WGS sequence"/>
</dbReference>
<dbReference type="Pfam" id="PF13721">
    <property type="entry name" value="SecD-TM1"/>
    <property type="match status" value="1"/>
</dbReference>
<feature type="transmembrane region" description="Helical" evidence="11">
    <location>
        <begin position="476"/>
        <end position="499"/>
    </location>
</feature>
<dbReference type="GO" id="GO:0005886">
    <property type="term" value="C:plasma membrane"/>
    <property type="evidence" value="ECO:0007669"/>
    <property type="project" value="UniProtKB-SubCell"/>
</dbReference>
<feature type="transmembrane region" description="Helical" evidence="11">
    <location>
        <begin position="576"/>
        <end position="604"/>
    </location>
</feature>
<dbReference type="RefSeq" id="WP_136131917.1">
    <property type="nucleotide sequence ID" value="NZ_PDKS01000005.1"/>
</dbReference>
<proteinExistence type="inferred from homology"/>
<evidence type="ECO:0000313" key="17">
    <source>
        <dbReference type="Proteomes" id="UP000296034"/>
    </source>
</evidence>
<comment type="subcellular location">
    <subcellularLocation>
        <location evidence="1 11">Cell membrane</location>
        <topology evidence="1 11">Multi-pass membrane protein</topology>
    </subcellularLocation>
</comment>
<keyword evidence="7 11" id="KW-0811">Translocation</keyword>
<dbReference type="OrthoDB" id="9805019at2"/>
<feature type="transmembrane region" description="Helical" evidence="11">
    <location>
        <begin position="552"/>
        <end position="570"/>
    </location>
</feature>
<comment type="caution">
    <text evidence="16">The sequence shown here is derived from an EMBL/GenBank/DDBJ whole genome shotgun (WGS) entry which is preliminary data.</text>
</comment>
<feature type="domain" description="Protein translocase subunit SecDF P1" evidence="14">
    <location>
        <begin position="226"/>
        <end position="284"/>
    </location>
</feature>
<feature type="transmembrane region" description="Helical" evidence="11">
    <location>
        <begin position="505"/>
        <end position="523"/>
    </location>
</feature>
<dbReference type="Pfam" id="PF22599">
    <property type="entry name" value="SecDF_P1_head"/>
    <property type="match status" value="1"/>
</dbReference>
<dbReference type="FunFam" id="3.30.1360.200:FF:000001">
    <property type="entry name" value="Protein translocase subunit SecD"/>
    <property type="match status" value="1"/>
</dbReference>
<comment type="caution">
    <text evidence="11">Lacks conserved residue(s) required for the propagation of feature annotation.</text>
</comment>
<keyword evidence="3 11" id="KW-1003">Cell membrane</keyword>
<dbReference type="GO" id="GO:0043952">
    <property type="term" value="P:protein transport by the Sec complex"/>
    <property type="evidence" value="ECO:0007669"/>
    <property type="project" value="UniProtKB-UniRule"/>
</dbReference>
<sequence>MLNRYPRWKYIVLFTVTFISLLYALPNLYGEDPAIQITGKKGSFADQQSVDLIKNTMNDHSIKYKLISMKNGVVTVCFDNIDIQLLAKDIITKRLGEKYITALNLVPSMPRWLNWISARPMKLGFDLRGGVQFLIELDINNLIKKNQNHTINNLRDDLRKHNMPYNTIYMNKSSKTEINFKNFHDVSNALVYLRSHYNNLLLKNSNNTIIVSLTPSYINKLRENAIQQNIYILRNRINQIGISESSVQRQGAEYIIINIPGIQDTAHAKELIGTTATLELRLVNTNINPILVSKDIIPFDSEIKYMSDGKPVVLHKDTILTGDHITHSNSSIDEYGNPEVNITLDSVGGDIMSLFTKHNIGKFIATLFIEYKDSGLKDSKGHSILLKNEAIINIANIKSMVGSKFSISGIKNLNAARQLSILLRAGTLVTPIHIIEERIVGPSMGQQNIIKGFQACLCGLIACTIFMLLCYKIFGIISICALLINLIIIIGVTSILPGITLTMSGIAGIVLTLAVSIDANILINERIKEELYIGYSIQQAIRRGYQKALPSIIDSNITTLIKAVILYSLGTSSIKGFAIMTIIGIMTSMFTAVIGTRTIINLIYVNRETNRLSI</sequence>
<dbReference type="InterPro" id="IPR055344">
    <property type="entry name" value="SecD_SecF_C_bact"/>
</dbReference>
<evidence type="ECO:0000256" key="4">
    <source>
        <dbReference type="ARBA" id="ARBA00022692"/>
    </source>
</evidence>
<dbReference type="NCBIfam" id="TIGR00916">
    <property type="entry name" value="2A0604s01"/>
    <property type="match status" value="1"/>
</dbReference>
<feature type="domain" description="Protein export membrane protein SecD/SecF C-terminal" evidence="12">
    <location>
        <begin position="432"/>
        <end position="598"/>
    </location>
</feature>
<evidence type="ECO:0000259" key="15">
    <source>
        <dbReference type="Pfam" id="PF22599"/>
    </source>
</evidence>
<protein>
    <recommendedName>
        <fullName evidence="10 11">Protein translocase subunit SecD</fullName>
    </recommendedName>
</protein>
<evidence type="ECO:0000256" key="2">
    <source>
        <dbReference type="ARBA" id="ARBA00022448"/>
    </source>
</evidence>
<dbReference type="Pfam" id="PF21760">
    <property type="entry name" value="SecD_1st"/>
    <property type="match status" value="1"/>
</dbReference>
<keyword evidence="2 11" id="KW-0813">Transport</keyword>
<evidence type="ECO:0000256" key="11">
    <source>
        <dbReference type="HAMAP-Rule" id="MF_01463"/>
    </source>
</evidence>
<dbReference type="GO" id="GO:0065002">
    <property type="term" value="P:intracellular protein transmembrane transport"/>
    <property type="evidence" value="ECO:0007669"/>
    <property type="project" value="UniProtKB-UniRule"/>
</dbReference>
<keyword evidence="5 11" id="KW-0653">Protein transport</keyword>
<dbReference type="FunFam" id="1.20.1640.10:FF:000004">
    <property type="entry name" value="Protein translocase subunit SecD"/>
    <property type="match status" value="1"/>
</dbReference>
<dbReference type="AlphaFoldDB" id="A0A2P5SXK4"/>
<evidence type="ECO:0000256" key="1">
    <source>
        <dbReference type="ARBA" id="ARBA00004651"/>
    </source>
</evidence>
<feature type="transmembrane region" description="Helical" evidence="11">
    <location>
        <begin position="452"/>
        <end position="469"/>
    </location>
</feature>
<evidence type="ECO:0000259" key="12">
    <source>
        <dbReference type="Pfam" id="PF02355"/>
    </source>
</evidence>
<evidence type="ECO:0000256" key="7">
    <source>
        <dbReference type="ARBA" id="ARBA00023010"/>
    </source>
</evidence>
<evidence type="ECO:0000256" key="6">
    <source>
        <dbReference type="ARBA" id="ARBA00022989"/>
    </source>
</evidence>
<evidence type="ECO:0000313" key="16">
    <source>
        <dbReference type="EMBL" id="PPI87030.1"/>
    </source>
</evidence>
<dbReference type="Gene3D" id="1.20.1640.10">
    <property type="entry name" value="Multidrug efflux transporter AcrB transmembrane domain"/>
    <property type="match status" value="1"/>
</dbReference>
<evidence type="ECO:0000256" key="3">
    <source>
        <dbReference type="ARBA" id="ARBA00022475"/>
    </source>
</evidence>
<dbReference type="Pfam" id="PF02355">
    <property type="entry name" value="SecD_SecF_C"/>
    <property type="match status" value="1"/>
</dbReference>
<evidence type="ECO:0000256" key="10">
    <source>
        <dbReference type="ARBA" id="ARBA00068220"/>
    </source>
</evidence>
<dbReference type="GO" id="GO:0006605">
    <property type="term" value="P:protein targeting"/>
    <property type="evidence" value="ECO:0007669"/>
    <property type="project" value="UniProtKB-UniRule"/>
</dbReference>
<dbReference type="Gene3D" id="3.30.70.3400">
    <property type="match status" value="1"/>
</dbReference>
<feature type="domain" description="SecD export protein N-terminal TM" evidence="13">
    <location>
        <begin position="2"/>
        <end position="103"/>
    </location>
</feature>
<accession>A0A2P5SXK4</accession>
<comment type="subunit">
    <text evidence="11">Forms a complex with SecF. Part of the essential Sec protein translocation apparatus which comprises SecA, SecYEG and auxiliary proteins SecDF-YajC and YidC.</text>
</comment>
<dbReference type="InterPro" id="IPR005791">
    <property type="entry name" value="SecD"/>
</dbReference>
<dbReference type="PANTHER" id="PTHR30081">
    <property type="entry name" value="PROTEIN-EXPORT MEMBRANE PROTEIN SEC"/>
    <property type="match status" value="1"/>
</dbReference>